<evidence type="ECO:0000313" key="11">
    <source>
        <dbReference type="EMBL" id="CEM03330.1"/>
    </source>
</evidence>
<feature type="compositionally biased region" description="Pro residues" evidence="8">
    <location>
        <begin position="461"/>
        <end position="470"/>
    </location>
</feature>
<evidence type="ECO:0000256" key="5">
    <source>
        <dbReference type="ARBA" id="ARBA00022970"/>
    </source>
</evidence>
<evidence type="ECO:0000256" key="1">
    <source>
        <dbReference type="ARBA" id="ARBA00004141"/>
    </source>
</evidence>
<feature type="transmembrane region" description="Helical" evidence="9">
    <location>
        <begin position="176"/>
        <end position="196"/>
    </location>
</feature>
<comment type="similarity">
    <text evidence="2">Belongs to the amino acid/polyamine transporter 2 family.</text>
</comment>
<keyword evidence="5" id="KW-0029">Amino-acid transport</keyword>
<sequence>MVSRTSIGSIPTPLLDGEVLSPHQDSPTRQTTASTALWSLIATIIGGGVLALPLSMQKCGLVVGATTMILAAFLNDFTLDILVACARRTGTSSYEEVAQKSYGLGARLFTILVLVCMLWLVNVAYIIIVADLISPVVTILMPPGAQMAGNLIRLAVKIAACCAIAPLCYSRTMNALRFMSIVSVISVVFLTFAILMKSIPVLGHIHTVVVWTAAGSTETVLVHPGRAGLKLWPDSTGDFVYVFPTFIMALMCQYNILPTHSELAFPTRQRIRGVTHLTIATCTFLYLVVGVFGYLYTREHVCANILLNFRPGDPLITVGRICLAVTVLGSVPLVVLPCRQALSRLLDLMFPSCSGAAAIDLSPTTSSDPARQQQHQKNRNYYLRELESPGEEVLDLHLDEQEDATLNGATKAHHHHHHQQQQHRQQHNGVNGGSQATTTNTTNGTTPVASAPVAAKRSSLTPPPPGPPRPQARGQPPAVASPEHMSIDMIRSPTDRGDCRASLLSADVASEASDMDDMSRNVLASINNSLTTIQEGGSQTHPTAGGPVAVSNGKGPDLSRVISTNGGTGGDASNPGQTHVVVGSLYNAPPPGEIPSDSENESVGRRDTVLSADEVVEGEGRLILLTTLQLGSALVTATFLDNIMVVWSIAGASCSLIIAFFLPSLFFLRIRKHRPFSWRHGLAWACLVGSSTLMVLATIMALVHVGDTTCPTPDTLAQQPLPAVDNTHHVTAVQ</sequence>
<reference evidence="11 12" key="1">
    <citation type="submission" date="2014-11" db="EMBL/GenBank/DDBJ databases">
        <authorList>
            <person name="Zhu J."/>
            <person name="Qi W."/>
            <person name="Song R."/>
        </authorList>
    </citation>
    <scope>NUCLEOTIDE SEQUENCE [LARGE SCALE GENOMIC DNA]</scope>
</reference>
<evidence type="ECO:0000256" key="4">
    <source>
        <dbReference type="ARBA" id="ARBA00022692"/>
    </source>
</evidence>
<proteinExistence type="inferred from homology"/>
<dbReference type="InterPro" id="IPR013057">
    <property type="entry name" value="AA_transpt_TM"/>
</dbReference>
<feature type="compositionally biased region" description="Basic residues" evidence="8">
    <location>
        <begin position="411"/>
        <end position="426"/>
    </location>
</feature>
<dbReference type="GO" id="GO:0016020">
    <property type="term" value="C:membrane"/>
    <property type="evidence" value="ECO:0007669"/>
    <property type="project" value="UniProtKB-SubCell"/>
</dbReference>
<feature type="transmembrane region" description="Helical" evidence="9">
    <location>
        <begin position="239"/>
        <end position="257"/>
    </location>
</feature>
<keyword evidence="7 9" id="KW-0472">Membrane</keyword>
<evidence type="ECO:0000256" key="3">
    <source>
        <dbReference type="ARBA" id="ARBA00022448"/>
    </source>
</evidence>
<evidence type="ECO:0000256" key="2">
    <source>
        <dbReference type="ARBA" id="ARBA00008066"/>
    </source>
</evidence>
<keyword evidence="3" id="KW-0813">Transport</keyword>
<dbReference type="PhylomeDB" id="A0A0G4EY27"/>
<dbReference type="PANTHER" id="PTHR22950:SF458">
    <property type="entry name" value="SODIUM-COUPLED NEUTRAL AMINO ACID TRANSPORTER 11-RELATED"/>
    <property type="match status" value="1"/>
</dbReference>
<feature type="transmembrane region" description="Helical" evidence="9">
    <location>
        <begin position="36"/>
        <end position="55"/>
    </location>
</feature>
<dbReference type="OrthoDB" id="28208at2759"/>
<accession>A0A0G4EY27</accession>
<feature type="transmembrane region" description="Helical" evidence="9">
    <location>
        <begin position="61"/>
        <end position="83"/>
    </location>
</feature>
<dbReference type="Pfam" id="PF01490">
    <property type="entry name" value="Aa_trans"/>
    <property type="match status" value="1"/>
</dbReference>
<comment type="subcellular location">
    <subcellularLocation>
        <location evidence="1">Membrane</location>
        <topology evidence="1">Multi-pass membrane protein</topology>
    </subcellularLocation>
</comment>
<evidence type="ECO:0000313" key="12">
    <source>
        <dbReference type="Proteomes" id="UP000041254"/>
    </source>
</evidence>
<feature type="region of interest" description="Disordered" evidence="8">
    <location>
        <begin position="409"/>
        <end position="481"/>
    </location>
</feature>
<dbReference type="VEuPathDB" id="CryptoDB:Vbra_2448"/>
<keyword evidence="12" id="KW-1185">Reference proteome</keyword>
<name>A0A0G4EY27_VITBC</name>
<evidence type="ECO:0000256" key="8">
    <source>
        <dbReference type="SAM" id="MobiDB-lite"/>
    </source>
</evidence>
<dbReference type="PANTHER" id="PTHR22950">
    <property type="entry name" value="AMINO ACID TRANSPORTER"/>
    <property type="match status" value="1"/>
</dbReference>
<keyword evidence="6 9" id="KW-1133">Transmembrane helix</keyword>
<feature type="transmembrane region" description="Helical" evidence="9">
    <location>
        <begin position="646"/>
        <end position="670"/>
    </location>
</feature>
<organism evidence="11 12">
    <name type="scientific">Vitrella brassicaformis (strain CCMP3155)</name>
    <dbReference type="NCBI Taxonomy" id="1169540"/>
    <lineage>
        <taxon>Eukaryota</taxon>
        <taxon>Sar</taxon>
        <taxon>Alveolata</taxon>
        <taxon>Colpodellida</taxon>
        <taxon>Vitrellaceae</taxon>
        <taxon>Vitrella</taxon>
    </lineage>
</organism>
<feature type="transmembrane region" description="Helical" evidence="9">
    <location>
        <begin position="150"/>
        <end position="169"/>
    </location>
</feature>
<feature type="transmembrane region" description="Helical" evidence="9">
    <location>
        <begin position="622"/>
        <end position="640"/>
    </location>
</feature>
<feature type="transmembrane region" description="Helical" evidence="9">
    <location>
        <begin position="682"/>
        <end position="703"/>
    </location>
</feature>
<dbReference type="Proteomes" id="UP000041254">
    <property type="component" value="Unassembled WGS sequence"/>
</dbReference>
<dbReference type="EMBL" id="CDMY01000338">
    <property type="protein sequence ID" value="CEM03330.1"/>
    <property type="molecule type" value="Genomic_DNA"/>
</dbReference>
<feature type="region of interest" description="Disordered" evidence="8">
    <location>
        <begin position="534"/>
        <end position="605"/>
    </location>
</feature>
<evidence type="ECO:0000256" key="9">
    <source>
        <dbReference type="SAM" id="Phobius"/>
    </source>
</evidence>
<feature type="transmembrane region" description="Helical" evidence="9">
    <location>
        <begin position="104"/>
        <end position="130"/>
    </location>
</feature>
<dbReference type="InParanoid" id="A0A0G4EY27"/>
<dbReference type="OMA" id="SIMSAIC"/>
<gene>
    <name evidence="11" type="ORF">Vbra_2448</name>
</gene>
<evidence type="ECO:0000256" key="7">
    <source>
        <dbReference type="ARBA" id="ARBA00023136"/>
    </source>
</evidence>
<feature type="transmembrane region" description="Helical" evidence="9">
    <location>
        <begin position="277"/>
        <end position="296"/>
    </location>
</feature>
<protein>
    <recommendedName>
        <fullName evidence="10">Amino acid transporter transmembrane domain-containing protein</fullName>
    </recommendedName>
</protein>
<feature type="compositionally biased region" description="Low complexity" evidence="8">
    <location>
        <begin position="437"/>
        <end position="446"/>
    </location>
</feature>
<evidence type="ECO:0000256" key="6">
    <source>
        <dbReference type="ARBA" id="ARBA00022989"/>
    </source>
</evidence>
<evidence type="ECO:0000259" key="10">
    <source>
        <dbReference type="Pfam" id="PF01490"/>
    </source>
</evidence>
<dbReference type="STRING" id="1169540.A0A0G4EY27"/>
<dbReference type="AlphaFoldDB" id="A0A0G4EY27"/>
<dbReference type="GO" id="GO:0015179">
    <property type="term" value="F:L-amino acid transmembrane transporter activity"/>
    <property type="evidence" value="ECO:0007669"/>
    <property type="project" value="TreeGrafter"/>
</dbReference>
<keyword evidence="4 9" id="KW-0812">Transmembrane</keyword>
<feature type="transmembrane region" description="Helical" evidence="9">
    <location>
        <begin position="316"/>
        <end position="336"/>
    </location>
</feature>
<feature type="domain" description="Amino acid transporter transmembrane" evidence="10">
    <location>
        <begin position="30"/>
        <end position="347"/>
    </location>
</feature>